<keyword evidence="3" id="KW-1185">Reference proteome</keyword>
<keyword evidence="1" id="KW-0812">Transmembrane</keyword>
<protein>
    <submittedName>
        <fullName evidence="2">Uncharacterized protein</fullName>
    </submittedName>
</protein>
<organism evidence="2 3">
    <name type="scientific">Ilex paraguariensis</name>
    <name type="common">yerba mate</name>
    <dbReference type="NCBI Taxonomy" id="185542"/>
    <lineage>
        <taxon>Eukaryota</taxon>
        <taxon>Viridiplantae</taxon>
        <taxon>Streptophyta</taxon>
        <taxon>Embryophyta</taxon>
        <taxon>Tracheophyta</taxon>
        <taxon>Spermatophyta</taxon>
        <taxon>Magnoliopsida</taxon>
        <taxon>eudicotyledons</taxon>
        <taxon>Gunneridae</taxon>
        <taxon>Pentapetalae</taxon>
        <taxon>asterids</taxon>
        <taxon>campanulids</taxon>
        <taxon>Aquifoliales</taxon>
        <taxon>Aquifoliaceae</taxon>
        <taxon>Ilex</taxon>
    </lineage>
</organism>
<evidence type="ECO:0000313" key="2">
    <source>
        <dbReference type="EMBL" id="CAK9144744.1"/>
    </source>
</evidence>
<keyword evidence="1" id="KW-1133">Transmembrane helix</keyword>
<comment type="caution">
    <text evidence="2">The sequence shown here is derived from an EMBL/GenBank/DDBJ whole genome shotgun (WGS) entry which is preliminary data.</text>
</comment>
<dbReference type="EMBL" id="CAUOFW020001418">
    <property type="protein sequence ID" value="CAK9144744.1"/>
    <property type="molecule type" value="Genomic_DNA"/>
</dbReference>
<dbReference type="InterPro" id="IPR040285">
    <property type="entry name" value="ProX/PRXD1"/>
</dbReference>
<dbReference type="PANTHER" id="PTHR31423:SF3">
    <property type="entry name" value="PROLYL-TRNA SYNTHETASE ASSOCIATED DOMAIN-CONTAINING PROTEIN 1-RELATED"/>
    <property type="match status" value="1"/>
</dbReference>
<dbReference type="PANTHER" id="PTHR31423">
    <property type="entry name" value="YBAK DOMAIN-CONTAINING PROTEIN"/>
    <property type="match status" value="1"/>
</dbReference>
<proteinExistence type="predicted"/>
<dbReference type="AlphaFoldDB" id="A0ABC8RNX3"/>
<feature type="transmembrane region" description="Helical" evidence="1">
    <location>
        <begin position="12"/>
        <end position="35"/>
    </location>
</feature>
<dbReference type="Proteomes" id="UP001642360">
    <property type="component" value="Unassembled WGS sequence"/>
</dbReference>
<keyword evidence="1" id="KW-0472">Membrane</keyword>
<accession>A0ABC8RNX3</accession>
<evidence type="ECO:0000256" key="1">
    <source>
        <dbReference type="SAM" id="Phobius"/>
    </source>
</evidence>
<evidence type="ECO:0000313" key="3">
    <source>
        <dbReference type="Proteomes" id="UP001642360"/>
    </source>
</evidence>
<reference evidence="2 3" key="1">
    <citation type="submission" date="2024-02" db="EMBL/GenBank/DDBJ databases">
        <authorList>
            <person name="Vignale AGUSTIN F."/>
            <person name="Sosa J E."/>
            <person name="Modenutti C."/>
        </authorList>
    </citation>
    <scope>NUCLEOTIDE SEQUENCE [LARGE SCALE GENOMIC DNA]</scope>
</reference>
<name>A0ABC8RNX3_9AQUA</name>
<sequence>MLMTLLSVWLMIGNQIFLFIIADMFSSLFAIANTVNPSKDSQKKKLTNFRDSSSSFTDTEKFVEEILDKTSAIIFAEIKEENIKQHGEQLGGVVSETIRKQLAMELKNLATIFKNTAYTEGFHAGTYIRPKHM</sequence>
<gene>
    <name evidence="2" type="ORF">ILEXP_LOCUS12510</name>
</gene>